<keyword evidence="4" id="KW-1185">Reference proteome</keyword>
<evidence type="ECO:0000256" key="2">
    <source>
        <dbReference type="SAM" id="Phobius"/>
    </source>
</evidence>
<evidence type="ECO:0000313" key="4">
    <source>
        <dbReference type="Proteomes" id="UP001371305"/>
    </source>
</evidence>
<dbReference type="EMBL" id="JBBUKT010000008">
    <property type="protein sequence ID" value="MEK7952628.1"/>
    <property type="molecule type" value="Genomic_DNA"/>
</dbReference>
<organism evidence="3 4">
    <name type="scientific">Luteolibacter soli</name>
    <dbReference type="NCBI Taxonomy" id="3135280"/>
    <lineage>
        <taxon>Bacteria</taxon>
        <taxon>Pseudomonadati</taxon>
        <taxon>Verrucomicrobiota</taxon>
        <taxon>Verrucomicrobiia</taxon>
        <taxon>Verrucomicrobiales</taxon>
        <taxon>Verrucomicrobiaceae</taxon>
        <taxon>Luteolibacter</taxon>
    </lineage>
</organism>
<keyword evidence="2" id="KW-1133">Transmembrane helix</keyword>
<comment type="caution">
    <text evidence="3">The sequence shown here is derived from an EMBL/GenBank/DDBJ whole genome shotgun (WGS) entry which is preliminary data.</text>
</comment>
<keyword evidence="2" id="KW-0812">Transmembrane</keyword>
<gene>
    <name evidence="3" type="ORF">WKV53_19095</name>
</gene>
<reference evidence="3 4" key="1">
    <citation type="submission" date="2024-04" db="EMBL/GenBank/DDBJ databases">
        <title>Luteolibacter sp. isolated from soil.</title>
        <authorList>
            <person name="An J."/>
        </authorList>
    </citation>
    <scope>NUCLEOTIDE SEQUENCE [LARGE SCALE GENOMIC DNA]</scope>
    <source>
        <strain evidence="3 4">Y139</strain>
    </source>
</reference>
<name>A0ABU9AYJ2_9BACT</name>
<sequence length="344" mass="37749">MGFSDLLTSSRGPGVIGTLLALLVLVGFGTLYLFAFDKELGGGKKTIAAVIRDQGMEIDSLHIEIQNKEQQIADRELAKTKAKEASELSSRNDVLVKQIAELTASQAAADEAVKQAQANWEKYKDEYRKSEWAAAVGEKLPDFTTPAGVVFTKVEIKSVSHTGVKISHSNGVGEIEPKDLPPELFDRFQFDMAANQAIKAAEIAARDTHITNVEYTTLDENRAAKNAQAADLEQQNFFLAAEVKKATDGILLNQQAIANQKAAIQGEKIKNISHAPEMAARLKAMEVAAEKNKNSIPENKKKISDNEKKIKDLKKEVKDINEKMKKIEADYKAKNEGQTSAPQK</sequence>
<keyword evidence="1" id="KW-0175">Coiled coil</keyword>
<feature type="transmembrane region" description="Helical" evidence="2">
    <location>
        <begin position="15"/>
        <end position="35"/>
    </location>
</feature>
<keyword evidence="2" id="KW-0472">Membrane</keyword>
<evidence type="ECO:0000256" key="1">
    <source>
        <dbReference type="SAM" id="Coils"/>
    </source>
</evidence>
<dbReference type="Proteomes" id="UP001371305">
    <property type="component" value="Unassembled WGS sequence"/>
</dbReference>
<accession>A0ABU9AYJ2</accession>
<feature type="coiled-coil region" evidence="1">
    <location>
        <begin position="296"/>
        <end position="337"/>
    </location>
</feature>
<feature type="coiled-coil region" evidence="1">
    <location>
        <begin position="65"/>
        <end position="119"/>
    </location>
</feature>
<evidence type="ECO:0000313" key="3">
    <source>
        <dbReference type="EMBL" id="MEK7952628.1"/>
    </source>
</evidence>
<protein>
    <submittedName>
        <fullName evidence="3">Uncharacterized protein</fullName>
    </submittedName>
</protein>
<dbReference type="RefSeq" id="WP_341406384.1">
    <property type="nucleotide sequence ID" value="NZ_JBBUKT010000008.1"/>
</dbReference>
<proteinExistence type="predicted"/>